<evidence type="ECO:0000313" key="2">
    <source>
        <dbReference type="EMBL" id="GAH53605.1"/>
    </source>
</evidence>
<gene>
    <name evidence="2" type="ORF">S03H2_34165</name>
</gene>
<dbReference type="InterPro" id="IPR025668">
    <property type="entry name" value="Tnp_DDE_dom"/>
</dbReference>
<feature type="domain" description="Transposase DDE" evidence="1">
    <location>
        <begin position="3"/>
        <end position="61"/>
    </location>
</feature>
<comment type="caution">
    <text evidence="2">The sequence shown here is derived from an EMBL/GenBank/DDBJ whole genome shotgun (WGS) entry which is preliminary data.</text>
</comment>
<proteinExistence type="predicted"/>
<dbReference type="PANTHER" id="PTHR33408">
    <property type="entry name" value="TRANSPOSASE"/>
    <property type="match status" value="1"/>
</dbReference>
<dbReference type="PANTHER" id="PTHR33408:SF2">
    <property type="entry name" value="TRANSPOSASE DDE DOMAIN-CONTAINING PROTEIN"/>
    <property type="match status" value="1"/>
</dbReference>
<dbReference type="AlphaFoldDB" id="X1H978"/>
<accession>X1H978</accession>
<sequence>MARKLRTKRGRETYSKRKSIVEPVFGQIKRTRGFVQFSLRGLEKMRGEWAIVCLTHNLLKLFRAQYAIAA</sequence>
<protein>
    <recommendedName>
        <fullName evidence="1">Transposase DDE domain-containing protein</fullName>
    </recommendedName>
</protein>
<reference evidence="2" key="1">
    <citation type="journal article" date="2014" name="Front. Microbiol.">
        <title>High frequency of phylogenetically diverse reductive dehalogenase-homologous genes in deep subseafloor sedimentary metagenomes.</title>
        <authorList>
            <person name="Kawai M."/>
            <person name="Futagami T."/>
            <person name="Toyoda A."/>
            <person name="Takaki Y."/>
            <person name="Nishi S."/>
            <person name="Hori S."/>
            <person name="Arai W."/>
            <person name="Tsubouchi T."/>
            <person name="Morono Y."/>
            <person name="Uchiyama I."/>
            <person name="Ito T."/>
            <person name="Fujiyama A."/>
            <person name="Inagaki F."/>
            <person name="Takami H."/>
        </authorList>
    </citation>
    <scope>NUCLEOTIDE SEQUENCE</scope>
    <source>
        <strain evidence="2">Expedition CK06-06</strain>
    </source>
</reference>
<dbReference type="Pfam" id="PF13751">
    <property type="entry name" value="DDE_Tnp_1_6"/>
    <property type="match status" value="1"/>
</dbReference>
<organism evidence="2">
    <name type="scientific">marine sediment metagenome</name>
    <dbReference type="NCBI Taxonomy" id="412755"/>
    <lineage>
        <taxon>unclassified sequences</taxon>
        <taxon>metagenomes</taxon>
        <taxon>ecological metagenomes</taxon>
    </lineage>
</organism>
<dbReference type="EMBL" id="BARU01020832">
    <property type="protein sequence ID" value="GAH53605.1"/>
    <property type="molecule type" value="Genomic_DNA"/>
</dbReference>
<evidence type="ECO:0000259" key="1">
    <source>
        <dbReference type="Pfam" id="PF13751"/>
    </source>
</evidence>
<name>X1H978_9ZZZZ</name>